<gene>
    <name evidence="2" type="ordered locus">Rahaq_3407</name>
</gene>
<sequence length="38" mass="4305">MKSLMSFFNQHAKVMPALLSITIILIEASIALYILRNI</sequence>
<evidence type="ECO:0000313" key="2">
    <source>
        <dbReference type="EMBL" id="ADW75000.1"/>
    </source>
</evidence>
<keyword evidence="1" id="KW-0812">Transmembrane</keyword>
<dbReference type="HOGENOM" id="CLU_219995_0_0_6"/>
<dbReference type="EMBL" id="CP002505">
    <property type="protein sequence ID" value="ADW75000.1"/>
    <property type="molecule type" value="Genomic_DNA"/>
</dbReference>
<dbReference type="KEGG" id="rah:Rahaq_3407"/>
<reference evidence="2 3" key="2">
    <citation type="journal article" date="2012" name="J. Bacteriol.">
        <title>Complete Genome Sequence of Rahnella sp. Strain Y9602, a Gammaproteobacterium Isolate from Metal- and Radionuclide-Contaminated Soil.</title>
        <authorList>
            <person name="Martinez R.J."/>
            <person name="Bruce D."/>
            <person name="Detter C."/>
            <person name="Goodwin L.A."/>
            <person name="Han J."/>
            <person name="Han C.S."/>
            <person name="Held B."/>
            <person name="Land M.L."/>
            <person name="Mikhailova N."/>
            <person name="Nolan M."/>
            <person name="Pennacchio L."/>
            <person name="Pitluck S."/>
            <person name="Tapia R."/>
            <person name="Woyke T."/>
            <person name="Sobecky P.A."/>
        </authorList>
    </citation>
    <scope>NUCLEOTIDE SEQUENCE [LARGE SCALE GENOMIC DNA]</scope>
    <source>
        <strain evidence="2 3">Y9602</strain>
    </source>
</reference>
<evidence type="ECO:0000313" key="3">
    <source>
        <dbReference type="Proteomes" id="UP000007257"/>
    </source>
</evidence>
<reference evidence="3" key="1">
    <citation type="submission" date="2011-01" db="EMBL/GenBank/DDBJ databases">
        <title>Complete sequence of chromosome of Rahnella sp. Y9602.</title>
        <authorList>
            <consortium name="US DOE Joint Genome Institute"/>
            <person name="Lucas S."/>
            <person name="Copeland A."/>
            <person name="Lapidus A."/>
            <person name="Cheng J.-F."/>
            <person name="Goodwin L."/>
            <person name="Pitluck S."/>
            <person name="Lu M."/>
            <person name="Detter J.C."/>
            <person name="Han C."/>
            <person name="Tapia R."/>
            <person name="Land M."/>
            <person name="Hauser L."/>
            <person name="Kyrpides N."/>
            <person name="Ivanova N."/>
            <person name="Ovchinnikova G."/>
            <person name="Pagani I."/>
            <person name="Sobecky P.A."/>
            <person name="Martinez R.J."/>
            <person name="Woyke T."/>
        </authorList>
    </citation>
    <scope>NUCLEOTIDE SEQUENCE [LARGE SCALE GENOMIC DNA]</scope>
    <source>
        <strain evidence="3">Y9602</strain>
    </source>
</reference>
<evidence type="ECO:0000256" key="1">
    <source>
        <dbReference type="SAM" id="Phobius"/>
    </source>
</evidence>
<dbReference type="AlphaFoldDB" id="A0A0H3FJ58"/>
<accession>A0A0H3FJ58</accession>
<proteinExistence type="predicted"/>
<keyword evidence="1" id="KW-0472">Membrane</keyword>
<keyword evidence="1" id="KW-1133">Transmembrane helix</keyword>
<organism evidence="2 3">
    <name type="scientific">Rahnella sp. (strain Y9602)</name>
    <dbReference type="NCBI Taxonomy" id="2703885"/>
    <lineage>
        <taxon>Bacteria</taxon>
        <taxon>Pseudomonadati</taxon>
        <taxon>Pseudomonadota</taxon>
        <taxon>Gammaproteobacteria</taxon>
        <taxon>Enterobacterales</taxon>
        <taxon>Yersiniaceae</taxon>
        <taxon>Rahnella</taxon>
    </lineage>
</organism>
<name>A0A0H3FJ58_RAHSY</name>
<protein>
    <submittedName>
        <fullName evidence="2">Uncharacterized protein</fullName>
    </submittedName>
</protein>
<dbReference type="Proteomes" id="UP000007257">
    <property type="component" value="Chromosome"/>
</dbReference>
<feature type="transmembrane region" description="Helical" evidence="1">
    <location>
        <begin position="14"/>
        <end position="35"/>
    </location>
</feature>
<dbReference type="eggNOG" id="ENOG5031RUZ">
    <property type="taxonomic scope" value="Bacteria"/>
</dbReference>